<dbReference type="AlphaFoldDB" id="A0A5J6MCF0"/>
<evidence type="ECO:0000256" key="2">
    <source>
        <dbReference type="ARBA" id="ARBA00012438"/>
    </source>
</evidence>
<proteinExistence type="predicted"/>
<dbReference type="EMBL" id="CP042906">
    <property type="protein sequence ID" value="QEX14964.1"/>
    <property type="molecule type" value="Genomic_DNA"/>
</dbReference>
<keyword evidence="3" id="KW-0597">Phosphoprotein</keyword>
<evidence type="ECO:0000256" key="1">
    <source>
        <dbReference type="ARBA" id="ARBA00000085"/>
    </source>
</evidence>
<dbReference type="InterPro" id="IPR035965">
    <property type="entry name" value="PAS-like_dom_sf"/>
</dbReference>
<keyword evidence="9" id="KW-0812">Transmembrane</keyword>
<evidence type="ECO:0000256" key="6">
    <source>
        <dbReference type="ARBA" id="ARBA00022777"/>
    </source>
</evidence>
<dbReference type="CDD" id="cd00130">
    <property type="entry name" value="PAS"/>
    <property type="match status" value="1"/>
</dbReference>
<dbReference type="CDD" id="cd00082">
    <property type="entry name" value="HisKA"/>
    <property type="match status" value="1"/>
</dbReference>
<keyword evidence="9" id="KW-1133">Transmembrane helix</keyword>
<evidence type="ECO:0000259" key="11">
    <source>
        <dbReference type="PROSITE" id="PS50113"/>
    </source>
</evidence>
<dbReference type="InterPro" id="IPR000700">
    <property type="entry name" value="PAS-assoc_C"/>
</dbReference>
<dbReference type="InterPro" id="IPR003661">
    <property type="entry name" value="HisK_dim/P_dom"/>
</dbReference>
<evidence type="ECO:0000313" key="13">
    <source>
        <dbReference type="Proteomes" id="UP000326202"/>
    </source>
</evidence>
<dbReference type="SMART" id="SM00387">
    <property type="entry name" value="HATPase_c"/>
    <property type="match status" value="1"/>
</dbReference>
<dbReference type="GO" id="GO:0042802">
    <property type="term" value="F:identical protein binding"/>
    <property type="evidence" value="ECO:0007669"/>
    <property type="project" value="UniProtKB-ARBA"/>
</dbReference>
<evidence type="ECO:0000256" key="5">
    <source>
        <dbReference type="ARBA" id="ARBA00022741"/>
    </source>
</evidence>
<evidence type="ECO:0000256" key="7">
    <source>
        <dbReference type="ARBA" id="ARBA00022840"/>
    </source>
</evidence>
<dbReference type="InterPro" id="IPR036890">
    <property type="entry name" value="HATPase_C_sf"/>
</dbReference>
<feature type="domain" description="PAC" evidence="11">
    <location>
        <begin position="218"/>
        <end position="269"/>
    </location>
</feature>
<protein>
    <recommendedName>
        <fullName evidence="2">histidine kinase</fullName>
        <ecNumber evidence="2">2.7.13.3</ecNumber>
    </recommendedName>
</protein>
<evidence type="ECO:0000259" key="10">
    <source>
        <dbReference type="PROSITE" id="PS50109"/>
    </source>
</evidence>
<feature type="transmembrane region" description="Helical" evidence="9">
    <location>
        <begin position="52"/>
        <end position="74"/>
    </location>
</feature>
<dbReference type="Gene3D" id="3.30.450.20">
    <property type="entry name" value="PAS domain"/>
    <property type="match status" value="1"/>
</dbReference>
<dbReference type="InterPro" id="IPR005467">
    <property type="entry name" value="His_kinase_dom"/>
</dbReference>
<dbReference type="GO" id="GO:0005524">
    <property type="term" value="F:ATP binding"/>
    <property type="evidence" value="ECO:0007669"/>
    <property type="project" value="UniProtKB-KW"/>
</dbReference>
<sequence>MPAGVSRIRIALAIALAAAIFLFDTVSPAGIAVAVLYAVVIMMSVDLCDRRGIILVSLGCAVLTMIAFLIGHGWNFEGDPMLRCLVSLSAVGITSLLALRNQRATAVLKESERRYRNIFQTAGVSIFEEDFSAVRSALRTLKQRGVADIRGYLADHPSFVQHCIAMVQILDVNEAAIRLLGAREKTQAISSLRNYLLPETTDSFREMLCAMFDGEHSFEYETAIRTADDERRAILMAATFPPEGDSYRNVLISVLDITERERAQRALEQAQSALAHVSRISTLGELTASIAHEVNQPLAAIVTNGEACLRWLNRVPPDLGEARACVEHSVAEGRRAGAVVQRLRNLARRADPQVVALDVNGVIEEVALLVGREAAEHGVALRLDLGPSLPPLRIDRIQLQQILINLTINAMHAMETVTDRPRQVMVESREQWPSSIRISVRDQGSGIAADAMPRLFDAFFTTRQEGIGLGLSICRSIVESHGGRIWAENNADHGATFHILLAAAKDEE</sequence>
<dbReference type="KEGG" id="htq:FRZ44_02440"/>
<feature type="domain" description="Histidine kinase" evidence="10">
    <location>
        <begin position="289"/>
        <end position="505"/>
    </location>
</feature>
<name>A0A5J6MCF0_9PROT</name>
<dbReference type="InterPro" id="IPR004358">
    <property type="entry name" value="Sig_transdc_His_kin-like_C"/>
</dbReference>
<evidence type="ECO:0000256" key="4">
    <source>
        <dbReference type="ARBA" id="ARBA00022679"/>
    </source>
</evidence>
<organism evidence="12 13">
    <name type="scientific">Hypericibacter terrae</name>
    <dbReference type="NCBI Taxonomy" id="2602015"/>
    <lineage>
        <taxon>Bacteria</taxon>
        <taxon>Pseudomonadati</taxon>
        <taxon>Pseudomonadota</taxon>
        <taxon>Alphaproteobacteria</taxon>
        <taxon>Rhodospirillales</taxon>
        <taxon>Dongiaceae</taxon>
        <taxon>Hypericibacter</taxon>
    </lineage>
</organism>
<dbReference type="Gene3D" id="3.30.565.10">
    <property type="entry name" value="Histidine kinase-like ATPase, C-terminal domain"/>
    <property type="match status" value="1"/>
</dbReference>
<dbReference type="SUPFAM" id="SSF47384">
    <property type="entry name" value="Homodimeric domain of signal transducing histidine kinase"/>
    <property type="match status" value="1"/>
</dbReference>
<keyword evidence="9" id="KW-0472">Membrane</keyword>
<dbReference type="InterPro" id="IPR036097">
    <property type="entry name" value="HisK_dim/P_sf"/>
</dbReference>
<dbReference type="PRINTS" id="PR00344">
    <property type="entry name" value="BCTRLSENSOR"/>
</dbReference>
<keyword evidence="8" id="KW-0902">Two-component regulatory system</keyword>
<feature type="transmembrane region" description="Helical" evidence="9">
    <location>
        <begin position="12"/>
        <end position="40"/>
    </location>
</feature>
<dbReference type="GO" id="GO:0000155">
    <property type="term" value="F:phosphorelay sensor kinase activity"/>
    <property type="evidence" value="ECO:0007669"/>
    <property type="project" value="InterPro"/>
</dbReference>
<dbReference type="FunFam" id="3.30.565.10:FF:000042">
    <property type="entry name" value="Two-component sensor histidine kinase KdpD"/>
    <property type="match status" value="1"/>
</dbReference>
<dbReference type="InterPro" id="IPR000014">
    <property type="entry name" value="PAS"/>
</dbReference>
<dbReference type="PROSITE" id="PS50109">
    <property type="entry name" value="HIS_KIN"/>
    <property type="match status" value="1"/>
</dbReference>
<dbReference type="Pfam" id="PF02518">
    <property type="entry name" value="HATPase_c"/>
    <property type="match status" value="1"/>
</dbReference>
<keyword evidence="7" id="KW-0067">ATP-binding</keyword>
<comment type="catalytic activity">
    <reaction evidence="1">
        <text>ATP + protein L-histidine = ADP + protein N-phospho-L-histidine.</text>
        <dbReference type="EC" id="2.7.13.3"/>
    </reaction>
</comment>
<dbReference type="NCBIfam" id="TIGR00229">
    <property type="entry name" value="sensory_box"/>
    <property type="match status" value="1"/>
</dbReference>
<dbReference type="SMART" id="SM00388">
    <property type="entry name" value="HisKA"/>
    <property type="match status" value="1"/>
</dbReference>
<dbReference type="Proteomes" id="UP000326202">
    <property type="component" value="Chromosome"/>
</dbReference>
<dbReference type="Pfam" id="PF00512">
    <property type="entry name" value="HisKA"/>
    <property type="match status" value="1"/>
</dbReference>
<keyword evidence="4" id="KW-0808">Transferase</keyword>
<reference evidence="12 13" key="1">
    <citation type="submission" date="2019-08" db="EMBL/GenBank/DDBJ databases">
        <title>Hyperibacter terrae gen. nov., sp. nov. and Hyperibacter viscosus sp. nov., two new members in the family Rhodospirillaceae isolated from the rhizosphere of Hypericum perforatum.</title>
        <authorList>
            <person name="Noviana Z."/>
        </authorList>
    </citation>
    <scope>NUCLEOTIDE SEQUENCE [LARGE SCALE GENOMIC DNA]</scope>
    <source>
        <strain evidence="12 13">R5913</strain>
    </source>
</reference>
<dbReference type="Gene3D" id="1.10.287.130">
    <property type="match status" value="1"/>
</dbReference>
<gene>
    <name evidence="12" type="ORF">FRZ44_02440</name>
</gene>
<evidence type="ECO:0000256" key="9">
    <source>
        <dbReference type="SAM" id="Phobius"/>
    </source>
</evidence>
<dbReference type="PANTHER" id="PTHR43065">
    <property type="entry name" value="SENSOR HISTIDINE KINASE"/>
    <property type="match status" value="1"/>
</dbReference>
<dbReference type="PANTHER" id="PTHR43065:SF10">
    <property type="entry name" value="PEROXIDE STRESS-ACTIVATED HISTIDINE KINASE MAK3"/>
    <property type="match status" value="1"/>
</dbReference>
<evidence type="ECO:0000256" key="3">
    <source>
        <dbReference type="ARBA" id="ARBA00022553"/>
    </source>
</evidence>
<evidence type="ECO:0000313" key="12">
    <source>
        <dbReference type="EMBL" id="QEX14964.1"/>
    </source>
</evidence>
<dbReference type="PROSITE" id="PS50113">
    <property type="entry name" value="PAC"/>
    <property type="match status" value="1"/>
</dbReference>
<evidence type="ECO:0000256" key="8">
    <source>
        <dbReference type="ARBA" id="ARBA00023012"/>
    </source>
</evidence>
<accession>A0A5J6MCF0</accession>
<keyword evidence="6 12" id="KW-0418">Kinase</keyword>
<dbReference type="SUPFAM" id="SSF55874">
    <property type="entry name" value="ATPase domain of HSP90 chaperone/DNA topoisomerase II/histidine kinase"/>
    <property type="match status" value="1"/>
</dbReference>
<dbReference type="InterPro" id="IPR003594">
    <property type="entry name" value="HATPase_dom"/>
</dbReference>
<dbReference type="EC" id="2.7.13.3" evidence="2"/>
<dbReference type="SUPFAM" id="SSF55785">
    <property type="entry name" value="PYP-like sensor domain (PAS domain)"/>
    <property type="match status" value="1"/>
</dbReference>
<keyword evidence="5" id="KW-0547">Nucleotide-binding</keyword>
<keyword evidence="13" id="KW-1185">Reference proteome</keyword>